<organism evidence="1 2">
    <name type="scientific">Acinetobacter baylyi (strain ATCC 33305 / BD413 / ADP1)</name>
    <dbReference type="NCBI Taxonomy" id="62977"/>
    <lineage>
        <taxon>Bacteria</taxon>
        <taxon>Pseudomonadati</taxon>
        <taxon>Pseudomonadota</taxon>
        <taxon>Gammaproteobacteria</taxon>
        <taxon>Moraxellales</taxon>
        <taxon>Moraxellaceae</taxon>
        <taxon>Acinetobacter</taxon>
    </lineage>
</organism>
<accession>Q6FCR0</accession>
<dbReference type="EMBL" id="CR543861">
    <property type="protein sequence ID" value="CAG68149.1"/>
    <property type="molecule type" value="Genomic_DNA"/>
</dbReference>
<dbReference type="KEGG" id="aci:ACIAD1275"/>
<proteinExistence type="predicted"/>
<dbReference type="Proteomes" id="UP000000430">
    <property type="component" value="Chromosome"/>
</dbReference>
<protein>
    <submittedName>
        <fullName evidence="1">Uncharacterized protein</fullName>
    </submittedName>
</protein>
<reference evidence="1 2" key="1">
    <citation type="journal article" date="2004" name="Nucleic Acids Res.">
        <title>Unique features revealed by the genome sequence of Acinetobacter sp. ADP1, a versatile and naturally transformation competent bacterium.</title>
        <authorList>
            <person name="Barbe V."/>
            <person name="Vallenet D."/>
            <person name="Fonknechten N."/>
            <person name="Kreimeyer A."/>
            <person name="Oztas S."/>
            <person name="Labarre L."/>
            <person name="Cruveiller S."/>
            <person name="Robert C."/>
            <person name="Duprat S."/>
            <person name="Wincker P."/>
            <person name="Ornston L.N."/>
            <person name="Weissenbach J."/>
            <person name="Marliere P."/>
            <person name="Cohen G.N."/>
            <person name="Medigue C."/>
        </authorList>
    </citation>
    <scope>NUCLEOTIDE SEQUENCE [LARGE SCALE GENOMIC DNA]</scope>
    <source>
        <strain evidence="2">ATCC 33305 / BD413 / ADP1</strain>
    </source>
</reference>
<evidence type="ECO:0000313" key="1">
    <source>
        <dbReference type="EMBL" id="CAG68149.1"/>
    </source>
</evidence>
<sequence length="46" mass="5555">MQFYLICTETKHFKMLIDMHLFVMIDNQPSSFLITNISKLWVEISF</sequence>
<dbReference type="HOGENOM" id="CLU_3178896_0_0_6"/>
<dbReference type="AlphaFoldDB" id="Q6FCR0"/>
<evidence type="ECO:0000313" key="2">
    <source>
        <dbReference type="Proteomes" id="UP000000430"/>
    </source>
</evidence>
<name>Q6FCR0_ACIAD</name>
<gene>
    <name evidence="1" type="ordered locus">ACIAD1275</name>
</gene>